<dbReference type="CDD" id="cd16931">
    <property type="entry name" value="HATPase_MORC-like"/>
    <property type="match status" value="1"/>
</dbReference>
<sequence>MGDKYATLQRAQLHLDFIHANSTTHSFLFGALAELLDNARDAGAARLDVFSVDNEKLQGGFMLCFLDDGCGMSPEEASDIIYFGTSKKRSSTLKFIGQYGNGLKSGSMRIGKDFILFTKKEETMTCVFFSQTFCEREGLSEVVVPIPSWLTRTRESVTDDPQKFSTELSIIFKYSPFRNEAELMQQFDMIYGKCGTLLVIYNLKLLLSGEPELDVKTDKEDMLMAGALEDFPERWSFRAYTSVLYFEPWMRIFIQAKRVQTKHLCYCLYRPRKYLYVTSSFKGAFKNEVEKAEEAVKIAERVLKQAQITVNQPDRTSLSSAKDVVQKALEDVEAKHTILKVKQRELKKARTLCLFFGVNIENRSQAGMFIYSNNRLIKMHEKVGPQLKLKSLLGAGVVGIVNIPLEIMEPSHNKQEFLNVQEYNHLLRVMGQYLVQYCKDTGISNRNLTRFWNEFGYQNNKDVEKSLDSIQYQRRQAMAIPFIIQCDLCLKWRVLPSSINYQEKEFFDLWICANNPNILENSSFSHNAESLPSIPLGTMSRASPSKNEKEKQLREAVQRYHNRLAEQQPQSLDPFFFPMEGYQTMKTCSLLFKENTKTEKVRPWGQDLKQESLASFELSVSHRGQKKNTEGTDSEVEYIAEANIMKKSMQKKAKPQQQRHPAALPENVRLAKRSQVFVFLFLVTKFRESEPCIGLAAVSSREMSRKQSENLVPERKALTEVETSDSDPDIILVLDKSGTDLSLKQEKKEVSLMKKEVGRGELCSDTPEMKRNSSLPNRESALMEDLSPRSGDSASFSVYSGCGVTSSLTKSSQSTYVKETVRKLTSNLREILLYFFSEHRLPSEFGYTSVEELMASFELEQCPEQTNKKLRMGFSQIQHVYMVQYERELKRKIQSIIYEANTRGVVNEISLGQCEAKRKVTEDKLNNLRVKLAILLQKLQLGGPAGDLEQIDSYLEALLKEDNPLFQNALNKVTTDTGHSLPLEKH</sequence>
<feature type="region of interest" description="Disordered" evidence="14">
    <location>
        <begin position="763"/>
        <end position="788"/>
    </location>
</feature>
<evidence type="ECO:0000256" key="6">
    <source>
        <dbReference type="ARBA" id="ARBA00022833"/>
    </source>
</evidence>
<dbReference type="PANTHER" id="PTHR23337">
    <property type="entry name" value="ZINC FINGER CW-TYPE COILED-COIL DOMAIN PROTEIN 1"/>
    <property type="match status" value="1"/>
</dbReference>
<evidence type="ECO:0000256" key="7">
    <source>
        <dbReference type="ARBA" id="ARBA00022871"/>
    </source>
</evidence>
<dbReference type="GO" id="GO:0007283">
    <property type="term" value="P:spermatogenesis"/>
    <property type="evidence" value="ECO:0007669"/>
    <property type="project" value="UniProtKB-KW"/>
</dbReference>
<feature type="coiled-coil region" evidence="13">
    <location>
        <begin position="282"/>
        <end position="309"/>
    </location>
</feature>
<dbReference type="Pfam" id="PF17942">
    <property type="entry name" value="Morc6_S5"/>
    <property type="match status" value="1"/>
</dbReference>
<evidence type="ECO:0000256" key="1">
    <source>
        <dbReference type="ARBA" id="ARBA00004123"/>
    </source>
</evidence>
<evidence type="ECO:0000256" key="2">
    <source>
        <dbReference type="ARBA" id="ARBA00022473"/>
    </source>
</evidence>
<dbReference type="Proteomes" id="UP000386466">
    <property type="component" value="Unassembled WGS sequence"/>
</dbReference>
<evidence type="ECO:0000256" key="11">
    <source>
        <dbReference type="ARBA" id="ARBA00068712"/>
    </source>
</evidence>
<protein>
    <recommendedName>
        <fullName evidence="11">MORC family CW-type zinc finger protein 1</fullName>
    </recommendedName>
</protein>
<name>A0A485MYS1_LYNPA</name>
<dbReference type="Pfam" id="PF13589">
    <property type="entry name" value="HATPase_c_3"/>
    <property type="match status" value="1"/>
</dbReference>
<proteinExistence type="predicted"/>
<keyword evidence="7" id="KW-0744">Spermatogenesis</keyword>
<keyword evidence="17" id="KW-1185">Reference proteome</keyword>
<evidence type="ECO:0000313" key="16">
    <source>
        <dbReference type="EMBL" id="VFV24988.1"/>
    </source>
</evidence>
<dbReference type="InterPro" id="IPR036890">
    <property type="entry name" value="HATPase_C_sf"/>
</dbReference>
<dbReference type="GO" id="GO:0031047">
    <property type="term" value="P:regulatory ncRNA-mediated gene silencing"/>
    <property type="evidence" value="ECO:0007669"/>
    <property type="project" value="UniProtKB-KW"/>
</dbReference>
<organism evidence="16 17">
    <name type="scientific">Lynx pardinus</name>
    <name type="common">Iberian lynx</name>
    <name type="synonym">Felis pardina</name>
    <dbReference type="NCBI Taxonomy" id="191816"/>
    <lineage>
        <taxon>Eukaryota</taxon>
        <taxon>Metazoa</taxon>
        <taxon>Chordata</taxon>
        <taxon>Craniata</taxon>
        <taxon>Vertebrata</taxon>
        <taxon>Euteleostomi</taxon>
        <taxon>Mammalia</taxon>
        <taxon>Eutheria</taxon>
        <taxon>Laurasiatheria</taxon>
        <taxon>Carnivora</taxon>
        <taxon>Feliformia</taxon>
        <taxon>Felidae</taxon>
        <taxon>Felinae</taxon>
        <taxon>Lynx</taxon>
    </lineage>
</organism>
<gene>
    <name evidence="16" type="ORF">LYPA_23C015555</name>
</gene>
<keyword evidence="3" id="KW-0479">Metal-binding</keyword>
<dbReference type="Gene3D" id="3.30.565.10">
    <property type="entry name" value="Histidine kinase-like ATPase, C-terminal domain"/>
    <property type="match status" value="1"/>
</dbReference>
<dbReference type="Pfam" id="PF07496">
    <property type="entry name" value="zf-CW"/>
    <property type="match status" value="1"/>
</dbReference>
<evidence type="ECO:0000256" key="5">
    <source>
        <dbReference type="ARBA" id="ARBA00022782"/>
    </source>
</evidence>
<keyword evidence="6" id="KW-0862">Zinc</keyword>
<dbReference type="GO" id="GO:0008270">
    <property type="term" value="F:zinc ion binding"/>
    <property type="evidence" value="ECO:0007669"/>
    <property type="project" value="UniProtKB-KW"/>
</dbReference>
<dbReference type="FunFam" id="3.30.565.10:FF:000027">
    <property type="entry name" value="MORC family CW-type zinc finger protein 2"/>
    <property type="match status" value="1"/>
</dbReference>
<dbReference type="SUPFAM" id="SSF55874">
    <property type="entry name" value="ATPase domain of HSP90 chaperone/DNA topoisomerase II/histidine kinase"/>
    <property type="match status" value="1"/>
</dbReference>
<dbReference type="PANTHER" id="PTHR23337:SF6">
    <property type="entry name" value="MORC FAMILY CW-TYPE ZINC FINGER PROTEIN 1"/>
    <property type="match status" value="1"/>
</dbReference>
<dbReference type="GO" id="GO:0030154">
    <property type="term" value="P:cell differentiation"/>
    <property type="evidence" value="ECO:0007669"/>
    <property type="project" value="UniProtKB-KW"/>
</dbReference>
<dbReference type="GO" id="GO:0005634">
    <property type="term" value="C:nucleus"/>
    <property type="evidence" value="ECO:0007669"/>
    <property type="project" value="UniProtKB-SubCell"/>
</dbReference>
<dbReference type="PROSITE" id="PS51050">
    <property type="entry name" value="ZF_CW"/>
    <property type="match status" value="1"/>
</dbReference>
<keyword evidence="9" id="KW-0943">RNA-mediated gene silencing</keyword>
<accession>A0A485MYS1</accession>
<dbReference type="InterPro" id="IPR041006">
    <property type="entry name" value="Morc_S5"/>
</dbReference>
<dbReference type="InterPro" id="IPR011124">
    <property type="entry name" value="Znf_CW"/>
</dbReference>
<evidence type="ECO:0000313" key="17">
    <source>
        <dbReference type="Proteomes" id="UP000386466"/>
    </source>
</evidence>
<evidence type="ECO:0000256" key="4">
    <source>
        <dbReference type="ARBA" id="ARBA00022771"/>
    </source>
</evidence>
<reference evidence="16 17" key="1">
    <citation type="submission" date="2019-01" db="EMBL/GenBank/DDBJ databases">
        <authorList>
            <person name="Alioto T."/>
            <person name="Alioto T."/>
        </authorList>
    </citation>
    <scope>NUCLEOTIDE SEQUENCE [LARGE SCALE GENOMIC DNA]</scope>
</reference>
<evidence type="ECO:0000256" key="14">
    <source>
        <dbReference type="SAM" id="MobiDB-lite"/>
    </source>
</evidence>
<comment type="subcellular location">
    <subcellularLocation>
        <location evidence="1">Nucleus</location>
    </subcellularLocation>
</comment>
<evidence type="ECO:0000256" key="10">
    <source>
        <dbReference type="ARBA" id="ARBA00023242"/>
    </source>
</evidence>
<dbReference type="Gene3D" id="3.30.40.100">
    <property type="match status" value="1"/>
</dbReference>
<feature type="coiled-coil region" evidence="13">
    <location>
        <begin position="911"/>
        <end position="938"/>
    </location>
</feature>
<dbReference type="EMBL" id="CAAGRJ010007020">
    <property type="protein sequence ID" value="VFV24988.1"/>
    <property type="molecule type" value="Genomic_DNA"/>
</dbReference>
<keyword evidence="10" id="KW-0539">Nucleus</keyword>
<keyword evidence="5" id="KW-0221">Differentiation</keyword>
<evidence type="ECO:0000256" key="9">
    <source>
        <dbReference type="ARBA" id="ARBA00023158"/>
    </source>
</evidence>
<feature type="domain" description="CW-type" evidence="15">
    <location>
        <begin position="477"/>
        <end position="533"/>
    </location>
</feature>
<evidence type="ECO:0000256" key="3">
    <source>
        <dbReference type="ARBA" id="ARBA00022723"/>
    </source>
</evidence>
<keyword evidence="8 13" id="KW-0175">Coiled coil</keyword>
<keyword evidence="4 12" id="KW-0863">Zinc-finger</keyword>
<evidence type="ECO:0000259" key="15">
    <source>
        <dbReference type="PROSITE" id="PS51050"/>
    </source>
</evidence>
<evidence type="ECO:0000256" key="12">
    <source>
        <dbReference type="PROSITE-ProRule" id="PRU00454"/>
    </source>
</evidence>
<evidence type="ECO:0000256" key="13">
    <source>
        <dbReference type="SAM" id="Coils"/>
    </source>
</evidence>
<dbReference type="FunFam" id="3.30.40.100:FF:000004">
    <property type="entry name" value="MORC family CW-type zinc finger 1"/>
    <property type="match status" value="1"/>
</dbReference>
<evidence type="ECO:0000256" key="8">
    <source>
        <dbReference type="ARBA" id="ARBA00023054"/>
    </source>
</evidence>
<keyword evidence="2" id="KW-0217">Developmental protein</keyword>
<dbReference type="AlphaFoldDB" id="A0A485MYS1"/>